<dbReference type="AlphaFoldDB" id="A0AB73ING3"/>
<evidence type="ECO:0000313" key="2">
    <source>
        <dbReference type="Proteomes" id="UP001229486"/>
    </source>
</evidence>
<reference evidence="1" key="1">
    <citation type="submission" date="2023-07" db="EMBL/GenBank/DDBJ databases">
        <title>Sorghum-associated microbial communities from plants grown in Nebraska, USA.</title>
        <authorList>
            <person name="Schachtman D."/>
        </authorList>
    </citation>
    <scope>NUCLEOTIDE SEQUENCE</scope>
    <source>
        <strain evidence="1">DS1061</strain>
    </source>
</reference>
<dbReference type="EMBL" id="JAURTK010000022">
    <property type="protein sequence ID" value="MDP9651547.1"/>
    <property type="molecule type" value="Genomic_DNA"/>
</dbReference>
<evidence type="ECO:0000313" key="1">
    <source>
        <dbReference type="EMBL" id="MDP9651547.1"/>
    </source>
</evidence>
<dbReference type="Proteomes" id="UP001229486">
    <property type="component" value="Unassembled WGS sequence"/>
</dbReference>
<organism evidence="1 2">
    <name type="scientific">Paraburkholderia caledonica</name>
    <dbReference type="NCBI Taxonomy" id="134536"/>
    <lineage>
        <taxon>Bacteria</taxon>
        <taxon>Pseudomonadati</taxon>
        <taxon>Pseudomonadota</taxon>
        <taxon>Betaproteobacteria</taxon>
        <taxon>Burkholderiales</taxon>
        <taxon>Burkholderiaceae</taxon>
        <taxon>Paraburkholderia</taxon>
    </lineage>
</organism>
<protein>
    <submittedName>
        <fullName evidence="1">Uncharacterized protein</fullName>
    </submittedName>
</protein>
<accession>A0AB73ING3</accession>
<name>A0AB73ING3_9BURK</name>
<comment type="caution">
    <text evidence="1">The sequence shown here is derived from an EMBL/GenBank/DDBJ whole genome shotgun (WGS) entry which is preliminary data.</text>
</comment>
<gene>
    <name evidence="1" type="ORF">J2793_007022</name>
</gene>
<proteinExistence type="predicted"/>
<sequence length="36" mass="3769">MAGRGFVLVALVTQSSSGPRELLSTDTDAFLIETDA</sequence>